<feature type="region of interest" description="Disordered" evidence="1">
    <location>
        <begin position="1"/>
        <end position="25"/>
    </location>
</feature>
<comment type="caution">
    <text evidence="3">The sequence shown here is derived from an EMBL/GenBank/DDBJ whole genome shotgun (WGS) entry which is preliminary data.</text>
</comment>
<organism evidence="3 4">
    <name type="scientific">Apiospora marii</name>
    <dbReference type="NCBI Taxonomy" id="335849"/>
    <lineage>
        <taxon>Eukaryota</taxon>
        <taxon>Fungi</taxon>
        <taxon>Dikarya</taxon>
        <taxon>Ascomycota</taxon>
        <taxon>Pezizomycotina</taxon>
        <taxon>Sordariomycetes</taxon>
        <taxon>Xylariomycetidae</taxon>
        <taxon>Amphisphaeriales</taxon>
        <taxon>Apiosporaceae</taxon>
        <taxon>Apiospora</taxon>
    </lineage>
</organism>
<dbReference type="PANTHER" id="PTHR33840">
    <property type="match status" value="1"/>
</dbReference>
<feature type="compositionally biased region" description="Polar residues" evidence="1">
    <location>
        <begin position="1"/>
        <end position="19"/>
    </location>
</feature>
<evidence type="ECO:0000259" key="2">
    <source>
        <dbReference type="Pfam" id="PF09994"/>
    </source>
</evidence>
<dbReference type="PANTHER" id="PTHR33840:SF1">
    <property type="entry name" value="TLE1 PHOSPHOLIPASE DOMAIN-CONTAINING PROTEIN"/>
    <property type="match status" value="1"/>
</dbReference>
<keyword evidence="4" id="KW-1185">Reference proteome</keyword>
<evidence type="ECO:0000313" key="3">
    <source>
        <dbReference type="EMBL" id="KAK8000904.1"/>
    </source>
</evidence>
<reference evidence="3 4" key="1">
    <citation type="submission" date="2023-01" db="EMBL/GenBank/DDBJ databases">
        <title>Analysis of 21 Apiospora genomes using comparative genomics revels a genus with tremendous synthesis potential of carbohydrate active enzymes and secondary metabolites.</title>
        <authorList>
            <person name="Sorensen T."/>
        </authorList>
    </citation>
    <scope>NUCLEOTIDE SEQUENCE [LARGE SCALE GENOMIC DNA]</scope>
    <source>
        <strain evidence="3 4">CBS 20057</strain>
    </source>
</reference>
<evidence type="ECO:0000313" key="4">
    <source>
        <dbReference type="Proteomes" id="UP001396898"/>
    </source>
</evidence>
<evidence type="ECO:0000256" key="1">
    <source>
        <dbReference type="SAM" id="MobiDB-lite"/>
    </source>
</evidence>
<name>A0ABR1R597_9PEZI</name>
<dbReference type="Pfam" id="PF09994">
    <property type="entry name" value="T6SS_Tle1-like_cat"/>
    <property type="match status" value="1"/>
</dbReference>
<sequence length="438" mass="47863">MNSTPDLPSPASYASSKGSGQPKEHWHGFDGTWGGGLGTSRSTVVTVLLELVARNDNVFATSMPGVGSDISLTDRFIGGLSGWGTLPNIINTFRAWAARYLAKLIEVVGLPERGDGKLYKRLYNVCRKDSIITHEVAQELLDGYNCHKGVKIDALCCFDTVGSFGIPLTGVAKPLAIFRARKQRQDDVIYEVPSNVRYAFHCVSLHETREPYRLSLMNGPAVHQVAFPGSHGNLGWMEEGEGLVHGPLAWMIQQLHSHLGTQFKEERLEERFPKYTQMQSNAIQAVTSLNLTGKDTKGKNIEVSSRDTSPSSIVATGHWHDGNIKLAHSGVLAIIGKKIRDPGHLSSAEGAAGLEIHIGARLRNRRDGSNAVPKYALNAPAEGRLHWERRTDSSTTLELARRIEEAEVGALEARLLGLPAGIVAKQCRKPHCKHPQLS</sequence>
<protein>
    <recommendedName>
        <fullName evidence="2">T6SS Phospholipase effector Tle1-like catalytic domain-containing protein</fullName>
    </recommendedName>
</protein>
<proteinExistence type="predicted"/>
<dbReference type="EMBL" id="JAQQWI010000018">
    <property type="protein sequence ID" value="KAK8000904.1"/>
    <property type="molecule type" value="Genomic_DNA"/>
</dbReference>
<dbReference type="Proteomes" id="UP001396898">
    <property type="component" value="Unassembled WGS sequence"/>
</dbReference>
<accession>A0ABR1R597</accession>
<gene>
    <name evidence="3" type="ORF">PG991_013126</name>
</gene>
<dbReference type="InterPro" id="IPR018712">
    <property type="entry name" value="Tle1-like_cat"/>
</dbReference>
<feature type="domain" description="T6SS Phospholipase effector Tle1-like catalytic" evidence="2">
    <location>
        <begin position="95"/>
        <end position="254"/>
    </location>
</feature>